<feature type="chain" id="PRO_5003850171" description="HEAT repeat domain-containing protein" evidence="2">
    <location>
        <begin position="20"/>
        <end position="339"/>
    </location>
</feature>
<dbReference type="RefSeq" id="WP_005307310.1">
    <property type="nucleotide sequence ID" value="NZ_JDWD01000215.1"/>
</dbReference>
<evidence type="ECO:0000313" key="4">
    <source>
        <dbReference type="Proteomes" id="UP000005149"/>
    </source>
</evidence>
<name>K1K3H4_9GAMM</name>
<dbReference type="PATRIC" id="fig|1073377.4.peg.3660"/>
<dbReference type="AlphaFoldDB" id="K1K3H4"/>
<feature type="region of interest" description="Disordered" evidence="1">
    <location>
        <begin position="316"/>
        <end position="339"/>
    </location>
</feature>
<evidence type="ECO:0008006" key="5">
    <source>
        <dbReference type="Google" id="ProtNLM"/>
    </source>
</evidence>
<dbReference type="HOGENOM" id="CLU_072741_0_0_6"/>
<dbReference type="EMBL" id="AGWR01000034">
    <property type="protein sequence ID" value="EKB26389.1"/>
    <property type="molecule type" value="Genomic_DNA"/>
</dbReference>
<organism evidence="3 4">
    <name type="scientific">Aeromonas dhakensis</name>
    <dbReference type="NCBI Taxonomy" id="196024"/>
    <lineage>
        <taxon>Bacteria</taxon>
        <taxon>Pseudomonadati</taxon>
        <taxon>Pseudomonadota</taxon>
        <taxon>Gammaproteobacteria</taxon>
        <taxon>Aeromonadales</taxon>
        <taxon>Aeromonadaceae</taxon>
        <taxon>Aeromonas</taxon>
    </lineage>
</organism>
<protein>
    <recommendedName>
        <fullName evidence="5">HEAT repeat domain-containing protein</fullName>
    </recommendedName>
</protein>
<proteinExistence type="predicted"/>
<dbReference type="Proteomes" id="UP000005149">
    <property type="component" value="Unassembled WGS sequence"/>
</dbReference>
<accession>K1K3H4</accession>
<evidence type="ECO:0000256" key="2">
    <source>
        <dbReference type="SAM" id="SignalP"/>
    </source>
</evidence>
<comment type="caution">
    <text evidence="3">The sequence shown here is derived from an EMBL/GenBank/DDBJ whole genome shotgun (WGS) entry which is preliminary data.</text>
</comment>
<reference evidence="3 4" key="1">
    <citation type="submission" date="2012-06" db="EMBL/GenBank/DDBJ databases">
        <title>The Genome Sequence of Aeromonas hydrophila SSU.</title>
        <authorList>
            <consortium name="The Broad Institute Genome Sequencing Platform"/>
            <person name="Earl A."/>
            <person name="Ward D."/>
            <person name="Feldgarden M."/>
            <person name="Gevers D."/>
            <person name="Chopra A."/>
            <person name="Walker B."/>
            <person name="Young S.K."/>
            <person name="Zeng Q."/>
            <person name="Gargeya S."/>
            <person name="Fitzgerald M."/>
            <person name="Haas B."/>
            <person name="Abouelleil A."/>
            <person name="Alvarado L."/>
            <person name="Arachchi H.M."/>
            <person name="Berlin A.M."/>
            <person name="Chapman S.B."/>
            <person name="Goldberg J."/>
            <person name="Griggs A."/>
            <person name="Gujja S."/>
            <person name="Hansen M."/>
            <person name="Howarth C."/>
            <person name="Imamovic A."/>
            <person name="Larimer J."/>
            <person name="McCowan C."/>
            <person name="Montmayeur A."/>
            <person name="Murphy C."/>
            <person name="Neiman D."/>
            <person name="Pearson M."/>
            <person name="Priest M."/>
            <person name="Roberts A."/>
            <person name="Saif S."/>
            <person name="Shea T."/>
            <person name="Sisk P."/>
            <person name="Sykes S."/>
            <person name="Wortman J."/>
            <person name="Nusbaum C."/>
            <person name="Birren B."/>
        </authorList>
    </citation>
    <scope>NUCLEOTIDE SEQUENCE [LARGE SCALE GENOMIC DNA]</scope>
    <source>
        <strain evidence="3 4">SSU</strain>
    </source>
</reference>
<feature type="signal peptide" evidence="2">
    <location>
        <begin position="1"/>
        <end position="19"/>
    </location>
</feature>
<gene>
    <name evidence="3" type="ORF">HMPREF1171_03602</name>
</gene>
<evidence type="ECO:0000256" key="1">
    <source>
        <dbReference type="SAM" id="MobiDB-lite"/>
    </source>
</evidence>
<keyword evidence="2" id="KW-0732">Signal</keyword>
<sequence length="339" mass="37462">MKHVLLIMLGWLLVPPALAGQTPSTGTAPRVALVADEGLQGHLDYLTGRLQQGQFAAIDSLLDSLAVGQREYLLCQLLATLDDQPRAASPQLLAWVRAQSFKAPSWLVEKEVDGFLVQQPAYDFAAAARQVLSRWQQQAWQDNYRQLLEANRFEFKQIYNSRNPDLAQQQQALLNVLAGQPVAVLQREAKKLAGLNIFLPDNRLLRLLAERTGDSALYQKLWRQPADHDSVAALASVGRFHQGQTASDLLIAASRNASLKQTALHQLSQLSPLPDTAQQFLLAELGNRQYSGQVASLLLQVDEPRLLAQLADRLTRQEKRHASPMVQPEPGTPAGSPEL</sequence>
<keyword evidence="4" id="KW-1185">Reference proteome</keyword>
<evidence type="ECO:0000313" key="3">
    <source>
        <dbReference type="EMBL" id="EKB26389.1"/>
    </source>
</evidence>